<evidence type="ECO:0008006" key="2">
    <source>
        <dbReference type="Google" id="ProtNLM"/>
    </source>
</evidence>
<organism evidence="1">
    <name type="scientific">hydrothermal vent metagenome</name>
    <dbReference type="NCBI Taxonomy" id="652676"/>
    <lineage>
        <taxon>unclassified sequences</taxon>
        <taxon>metagenomes</taxon>
        <taxon>ecological metagenomes</taxon>
    </lineage>
</organism>
<dbReference type="EMBL" id="UOFS01000050">
    <property type="protein sequence ID" value="VAX01885.1"/>
    <property type="molecule type" value="Genomic_DNA"/>
</dbReference>
<evidence type="ECO:0000313" key="1">
    <source>
        <dbReference type="EMBL" id="VAX01885.1"/>
    </source>
</evidence>
<dbReference type="AlphaFoldDB" id="A0A3B1B6G1"/>
<name>A0A3B1B6G1_9ZZZZ</name>
<reference evidence="1" key="1">
    <citation type="submission" date="2018-06" db="EMBL/GenBank/DDBJ databases">
        <authorList>
            <person name="Zhirakovskaya E."/>
        </authorList>
    </citation>
    <scope>NUCLEOTIDE SEQUENCE</scope>
</reference>
<dbReference type="Gene3D" id="2.40.420.20">
    <property type="match status" value="1"/>
</dbReference>
<protein>
    <recommendedName>
        <fullName evidence="2">RND efflux pump membrane fusion protein barrel-sandwich domain-containing protein</fullName>
    </recommendedName>
</protein>
<gene>
    <name evidence="1" type="ORF">MNBD_GAMMA22-189</name>
</gene>
<accession>A0A3B1B6G1</accession>
<proteinExistence type="predicted"/>
<sequence length="241" mass="26691">MKHNLICGLLCLALVMNIASAAGIRDHTRPAHSRTTKVNQTQAQALTLTLVTVTKQKLQTWLRLAATLKRTKQHQTTILNAKLCSKNSNLIKVGQRVRVFSPDSKSSIYQARVSNIRFKNNCANINAKLATIPADNTTRFVIEVVIERGQKMAIAKEAIIEEGNSQIVYRKIKNGEYQPVAIQTGIKGELYTEILLQQKSQLNNGLKHGDQVVTLGSFFIDAEFKLKSATTSGTGHAHLHH</sequence>